<dbReference type="RefSeq" id="WP_129464796.1">
    <property type="nucleotide sequence ID" value="NZ_SBKQ01000010.1"/>
</dbReference>
<keyword evidence="3" id="KW-1185">Reference proteome</keyword>
<proteinExistence type="predicted"/>
<protein>
    <submittedName>
        <fullName evidence="2">Uncharacterized protein</fullName>
    </submittedName>
</protein>
<keyword evidence="1" id="KW-0472">Membrane</keyword>
<evidence type="ECO:0000313" key="3">
    <source>
        <dbReference type="Proteomes" id="UP000289734"/>
    </source>
</evidence>
<evidence type="ECO:0000256" key="1">
    <source>
        <dbReference type="SAM" id="Phobius"/>
    </source>
</evidence>
<name>A0A4Q1KNX3_9FLAO</name>
<dbReference type="Proteomes" id="UP000289734">
    <property type="component" value="Unassembled WGS sequence"/>
</dbReference>
<reference evidence="3" key="1">
    <citation type="submission" date="2019-01" db="EMBL/GenBank/DDBJ databases">
        <title>Cytophagaceae bacterium strain CAR-16.</title>
        <authorList>
            <person name="Chen W.-M."/>
        </authorList>
    </citation>
    <scope>NUCLEOTIDE SEQUENCE [LARGE SCALE GENOMIC DNA]</scope>
    <source>
        <strain evidence="3">ICH-30</strain>
    </source>
</reference>
<dbReference type="AlphaFoldDB" id="A0A4Q1KNX3"/>
<gene>
    <name evidence="2" type="ORF">EQG68_10235</name>
</gene>
<keyword evidence="1" id="KW-0812">Transmembrane</keyword>
<sequence>MILLFKRSIFPFLLLSTGLVGLYLLSFTNWFQIHKIWILEDFQLYIIFSAWLISSCYYFYEVQKKTLFEQSFVIIPSETVIEEKDERIKLLINEFNFDKFEDEYGIIYSRESMNGSRQNLVIDFNESEYIIYVNLNWLDYLAGRDILKQFEKRLK</sequence>
<feature type="transmembrane region" description="Helical" evidence="1">
    <location>
        <begin position="12"/>
        <end position="30"/>
    </location>
</feature>
<evidence type="ECO:0000313" key="2">
    <source>
        <dbReference type="EMBL" id="RXR31255.1"/>
    </source>
</evidence>
<organism evidence="2 3">
    <name type="scientific">Flavobacterium piscinae</name>
    <dbReference type="NCBI Taxonomy" id="2506424"/>
    <lineage>
        <taxon>Bacteria</taxon>
        <taxon>Pseudomonadati</taxon>
        <taxon>Bacteroidota</taxon>
        <taxon>Flavobacteriia</taxon>
        <taxon>Flavobacteriales</taxon>
        <taxon>Flavobacteriaceae</taxon>
        <taxon>Flavobacterium</taxon>
    </lineage>
</organism>
<feature type="transmembrane region" description="Helical" evidence="1">
    <location>
        <begin position="42"/>
        <end position="60"/>
    </location>
</feature>
<comment type="caution">
    <text evidence="2">The sequence shown here is derived from an EMBL/GenBank/DDBJ whole genome shotgun (WGS) entry which is preliminary data.</text>
</comment>
<accession>A0A4Q1KNX3</accession>
<keyword evidence="1" id="KW-1133">Transmembrane helix</keyword>
<dbReference type="EMBL" id="SBKQ01000010">
    <property type="protein sequence ID" value="RXR31255.1"/>
    <property type="molecule type" value="Genomic_DNA"/>
</dbReference>